<dbReference type="Pfam" id="PF10282">
    <property type="entry name" value="Lactonase"/>
    <property type="match status" value="1"/>
</dbReference>
<proteinExistence type="predicted"/>
<evidence type="ECO:0000256" key="1">
    <source>
        <dbReference type="SAM" id="SignalP"/>
    </source>
</evidence>
<protein>
    <recommendedName>
        <fullName evidence="4">3-carboxymuconate cyclase</fullName>
    </recommendedName>
</protein>
<reference evidence="2" key="1">
    <citation type="submission" date="2020-11" db="EMBL/GenBank/DDBJ databases">
        <authorList>
            <consortium name="DOE Joint Genome Institute"/>
            <person name="Ahrendt S."/>
            <person name="Riley R."/>
            <person name="Andreopoulos W."/>
            <person name="Labutti K."/>
            <person name="Pangilinan J."/>
            <person name="Ruiz-Duenas F.J."/>
            <person name="Barrasa J.M."/>
            <person name="Sanchez-Garcia M."/>
            <person name="Camarero S."/>
            <person name="Miyauchi S."/>
            <person name="Serrano A."/>
            <person name="Linde D."/>
            <person name="Babiker R."/>
            <person name="Drula E."/>
            <person name="Ayuso-Fernandez I."/>
            <person name="Pacheco R."/>
            <person name="Padilla G."/>
            <person name="Ferreira P."/>
            <person name="Barriuso J."/>
            <person name="Kellner H."/>
            <person name="Castanera R."/>
            <person name="Alfaro M."/>
            <person name="Ramirez L."/>
            <person name="Pisabarro A.G."/>
            <person name="Kuo A."/>
            <person name="Tritt A."/>
            <person name="Lipzen A."/>
            <person name="He G."/>
            <person name="Yan M."/>
            <person name="Ng V."/>
            <person name="Cullen D."/>
            <person name="Martin F."/>
            <person name="Rosso M.-N."/>
            <person name="Henrissat B."/>
            <person name="Hibbett D."/>
            <person name="Martinez A.T."/>
            <person name="Grigoriev I.V."/>
        </authorList>
    </citation>
    <scope>NUCLEOTIDE SEQUENCE</scope>
    <source>
        <strain evidence="2">ATCC 90797</strain>
    </source>
</reference>
<dbReference type="SUPFAM" id="SSF75011">
    <property type="entry name" value="3-carboxy-cis,cis-mucoante lactonizing enzyme"/>
    <property type="match status" value="1"/>
</dbReference>
<organism evidence="2 3">
    <name type="scientific">Pleurotus eryngii</name>
    <name type="common">Boletus of the steppes</name>
    <dbReference type="NCBI Taxonomy" id="5323"/>
    <lineage>
        <taxon>Eukaryota</taxon>
        <taxon>Fungi</taxon>
        <taxon>Dikarya</taxon>
        <taxon>Basidiomycota</taxon>
        <taxon>Agaricomycotina</taxon>
        <taxon>Agaricomycetes</taxon>
        <taxon>Agaricomycetidae</taxon>
        <taxon>Agaricales</taxon>
        <taxon>Pleurotineae</taxon>
        <taxon>Pleurotaceae</taxon>
        <taxon>Pleurotus</taxon>
    </lineage>
</organism>
<accession>A0A9P6D9W3</accession>
<dbReference type="OrthoDB" id="10006285at2759"/>
<comment type="caution">
    <text evidence="2">The sequence shown here is derived from an EMBL/GenBank/DDBJ whole genome shotgun (WGS) entry which is preliminary data.</text>
</comment>
<dbReference type="EMBL" id="MU154549">
    <property type="protein sequence ID" value="KAF9496792.1"/>
    <property type="molecule type" value="Genomic_DNA"/>
</dbReference>
<dbReference type="AlphaFoldDB" id="A0A9P6D9W3"/>
<sequence>MKLSIASVLLSLVLVSVSGRPLDSRQTRNNSNRKQMGNASGVAAGAAYFITNEPDGNFIVAADIGNDGKLTLRRAIGAGGLGEHGITDPNGPDPLFTQGAIKASSAANVLATVNPGSNTLSLFTIDPNDPTNLQLIGAPVGSGGEFPVSLAFNKDGSQLCALNGGAINGVNCFAVDKQKGLVSLANTNRALNLNQTTPATGPAGSVSHIVFSEDGQTLVASVKGVPPTPGFLAAWAVQQDGSLSDDFQKIDPADGGLLPFSMTVIPGKNAILATDAGLGFDIFDFGGNASSAVKIDGQSATCWSSFSKKTGNFYLTDIGTSIVTEVNVDDNLTGTIVKQYAQGQGTGTIDNDIVTVGNNDFMYVLAANATTIDVLALNAAGKAQTIQKLGVAATAQKANLKCFQRARHDYFRETVDQRPFHFPHKWRFLSSYPCVALVNVKFYVFLSWLPSRFYISVRRLLVLRS</sequence>
<evidence type="ECO:0000313" key="3">
    <source>
        <dbReference type="Proteomes" id="UP000807025"/>
    </source>
</evidence>
<feature type="chain" id="PRO_5040471605" description="3-carboxymuconate cyclase" evidence="1">
    <location>
        <begin position="20"/>
        <end position="465"/>
    </location>
</feature>
<feature type="signal peptide" evidence="1">
    <location>
        <begin position="1"/>
        <end position="19"/>
    </location>
</feature>
<evidence type="ECO:0008006" key="4">
    <source>
        <dbReference type="Google" id="ProtNLM"/>
    </source>
</evidence>
<gene>
    <name evidence="2" type="ORF">BDN71DRAFT_686458</name>
</gene>
<keyword evidence="3" id="KW-1185">Reference proteome</keyword>
<keyword evidence="1" id="KW-0732">Signal</keyword>
<dbReference type="Proteomes" id="UP000807025">
    <property type="component" value="Unassembled WGS sequence"/>
</dbReference>
<name>A0A9P6D9W3_PLEER</name>
<dbReference type="InterPro" id="IPR019405">
    <property type="entry name" value="Lactonase_7-beta_prop"/>
</dbReference>
<dbReference type="InterPro" id="IPR015943">
    <property type="entry name" value="WD40/YVTN_repeat-like_dom_sf"/>
</dbReference>
<evidence type="ECO:0000313" key="2">
    <source>
        <dbReference type="EMBL" id="KAF9496792.1"/>
    </source>
</evidence>
<dbReference type="Gene3D" id="2.130.10.10">
    <property type="entry name" value="YVTN repeat-like/Quinoprotein amine dehydrogenase"/>
    <property type="match status" value="1"/>
</dbReference>